<dbReference type="EMBL" id="JNBS01005284">
    <property type="protein sequence ID" value="OQR80455.1"/>
    <property type="molecule type" value="Genomic_DNA"/>
</dbReference>
<evidence type="ECO:0000256" key="2">
    <source>
        <dbReference type="ARBA" id="ARBA00022771"/>
    </source>
</evidence>
<feature type="region of interest" description="Disordered" evidence="4">
    <location>
        <begin position="345"/>
        <end position="372"/>
    </location>
</feature>
<dbReference type="OrthoDB" id="166134at2759"/>
<dbReference type="CDD" id="cd00065">
    <property type="entry name" value="FYVE_like_SF"/>
    <property type="match status" value="1"/>
</dbReference>
<evidence type="ECO:0000259" key="5">
    <source>
        <dbReference type="Pfam" id="PF01363"/>
    </source>
</evidence>
<keyword evidence="1" id="KW-0479">Metal-binding</keyword>
<keyword evidence="3" id="KW-0862">Zinc</keyword>
<evidence type="ECO:0000256" key="3">
    <source>
        <dbReference type="ARBA" id="ARBA00022833"/>
    </source>
</evidence>
<accession>A0A1V9Y407</accession>
<evidence type="ECO:0000313" key="7">
    <source>
        <dbReference type="Proteomes" id="UP000243217"/>
    </source>
</evidence>
<organism evidence="6 7">
    <name type="scientific">Thraustotheca clavata</name>
    <dbReference type="NCBI Taxonomy" id="74557"/>
    <lineage>
        <taxon>Eukaryota</taxon>
        <taxon>Sar</taxon>
        <taxon>Stramenopiles</taxon>
        <taxon>Oomycota</taxon>
        <taxon>Saprolegniomycetes</taxon>
        <taxon>Saprolegniales</taxon>
        <taxon>Achlyaceae</taxon>
        <taxon>Thraustotheca</taxon>
    </lineage>
</organism>
<gene>
    <name evidence="6" type="ORF">THRCLA_12061</name>
</gene>
<protein>
    <recommendedName>
        <fullName evidence="5">FYVE zinc finger domain-containing protein</fullName>
    </recommendedName>
</protein>
<dbReference type="Proteomes" id="UP000243217">
    <property type="component" value="Unassembled WGS sequence"/>
</dbReference>
<dbReference type="InterPro" id="IPR023393">
    <property type="entry name" value="START-like_dom_sf"/>
</dbReference>
<dbReference type="Gene3D" id="3.30.40.10">
    <property type="entry name" value="Zinc/RING finger domain, C3HC4 (zinc finger)"/>
    <property type="match status" value="1"/>
</dbReference>
<feature type="compositionally biased region" description="Low complexity" evidence="4">
    <location>
        <begin position="352"/>
        <end position="372"/>
    </location>
</feature>
<dbReference type="InterPro" id="IPR013083">
    <property type="entry name" value="Znf_RING/FYVE/PHD"/>
</dbReference>
<dbReference type="Pfam" id="PF01363">
    <property type="entry name" value="FYVE"/>
    <property type="match status" value="1"/>
</dbReference>
<dbReference type="PANTHER" id="PTHR13510:SF44">
    <property type="entry name" value="RABENOSYN-5"/>
    <property type="match status" value="1"/>
</dbReference>
<name>A0A1V9Y407_9STRA</name>
<dbReference type="PANTHER" id="PTHR13510">
    <property type="entry name" value="FYVE-FINGER-CONTAINING RAB5 EFFECTOR PROTEIN RABENOSYN-5-RELATED"/>
    <property type="match status" value="1"/>
</dbReference>
<keyword evidence="2" id="KW-0863">Zinc-finger</keyword>
<dbReference type="InterPro" id="IPR000306">
    <property type="entry name" value="Znf_FYVE"/>
</dbReference>
<dbReference type="AlphaFoldDB" id="A0A1V9Y407"/>
<comment type="caution">
    <text evidence="6">The sequence shown here is derived from an EMBL/GenBank/DDBJ whole genome shotgun (WGS) entry which is preliminary data.</text>
</comment>
<dbReference type="SUPFAM" id="SSF57903">
    <property type="entry name" value="FYVE/PHD zinc finger"/>
    <property type="match status" value="1"/>
</dbReference>
<proteinExistence type="predicted"/>
<dbReference type="Gene3D" id="3.30.530.20">
    <property type="match status" value="1"/>
</dbReference>
<keyword evidence="7" id="KW-1185">Reference proteome</keyword>
<reference evidence="6 7" key="1">
    <citation type="journal article" date="2014" name="Genome Biol. Evol.">
        <title>The secreted proteins of Achlya hypogyna and Thraustotheca clavata identify the ancestral oomycete secretome and reveal gene acquisitions by horizontal gene transfer.</title>
        <authorList>
            <person name="Misner I."/>
            <person name="Blouin N."/>
            <person name="Leonard G."/>
            <person name="Richards T.A."/>
            <person name="Lane C.E."/>
        </authorList>
    </citation>
    <scope>NUCLEOTIDE SEQUENCE [LARGE SCALE GENOMIC DNA]</scope>
    <source>
        <strain evidence="6 7">ATCC 34112</strain>
    </source>
</reference>
<feature type="domain" description="FYVE zinc finger" evidence="5">
    <location>
        <begin position="262"/>
        <end position="317"/>
    </location>
</feature>
<dbReference type="GO" id="GO:0008270">
    <property type="term" value="F:zinc ion binding"/>
    <property type="evidence" value="ECO:0007669"/>
    <property type="project" value="UniProtKB-KW"/>
</dbReference>
<evidence type="ECO:0000256" key="1">
    <source>
        <dbReference type="ARBA" id="ARBA00022723"/>
    </source>
</evidence>
<dbReference type="InterPro" id="IPR011011">
    <property type="entry name" value="Znf_FYVE_PHD"/>
</dbReference>
<evidence type="ECO:0000313" key="6">
    <source>
        <dbReference type="EMBL" id="OQR80455.1"/>
    </source>
</evidence>
<sequence length="423" mass="47523">MDLPPLNLDPTECHRIQLEMKATIDAFMEHNPPKARESNALSDGFKVYSHKRGAAKLYTRRAENSSLNEVLILDTTPMALNDIADIYYSDSNDVFRVEMAILYDDHFLDAAILHTSFAKSEFDAYQWFGVKYKKFNITGTTFADSRDAVYFEYMGMTYDKYGNRTLFLMRDSTYMASFPAQPRSVRNFIKAVYLFTELASENVVDTIQLAFSDPSGSIPSFIFNKQLVRYASAASRMPYYLQQKRLVVACLGTRPRRMTEGRICSSCNAKINGFKARYNCRACGDVVCGNCIVAIARPIASKIPPAIVKDDYCKCCFVGVSSSSRGNSLSPRSTSAPMSKKFSFTDRATHPSEGNSASPTPSSSSSGSQGHNNPHFLQEDINCLYIPDKRNDPFKQMQESLETQKILVSKMKERLNKPAYLTS</sequence>
<dbReference type="InterPro" id="IPR052727">
    <property type="entry name" value="Rab4/Rab5_effector"/>
</dbReference>
<dbReference type="STRING" id="74557.A0A1V9Y407"/>
<evidence type="ECO:0000256" key="4">
    <source>
        <dbReference type="SAM" id="MobiDB-lite"/>
    </source>
</evidence>